<name>A0A0A9Z7N2_LYGHE</name>
<feature type="non-terminal residue" evidence="1">
    <location>
        <position position="1"/>
    </location>
</feature>
<evidence type="ECO:0000313" key="1">
    <source>
        <dbReference type="EMBL" id="JAG37800.1"/>
    </source>
</evidence>
<dbReference type="InterPro" id="IPR043504">
    <property type="entry name" value="Peptidase_S1_PA_chymotrypsin"/>
</dbReference>
<feature type="non-terminal residue" evidence="1">
    <location>
        <position position="115"/>
    </location>
</feature>
<protein>
    <submittedName>
        <fullName evidence="1">Mitochondrial outer membrane protein porin 6</fullName>
    </submittedName>
</protein>
<reference evidence="1" key="1">
    <citation type="journal article" date="2014" name="PLoS ONE">
        <title>Transcriptome-Based Identification of ABC Transporters in the Western Tarnished Plant Bug Lygus hesperus.</title>
        <authorList>
            <person name="Hull J.J."/>
            <person name="Chaney K."/>
            <person name="Geib S.M."/>
            <person name="Fabrick J.A."/>
            <person name="Brent C.S."/>
            <person name="Walsh D."/>
            <person name="Lavine L.C."/>
        </authorList>
    </citation>
    <scope>NUCLEOTIDE SEQUENCE</scope>
</reference>
<organism evidence="1">
    <name type="scientific">Lygus hesperus</name>
    <name type="common">Western plant bug</name>
    <dbReference type="NCBI Taxonomy" id="30085"/>
    <lineage>
        <taxon>Eukaryota</taxon>
        <taxon>Metazoa</taxon>
        <taxon>Ecdysozoa</taxon>
        <taxon>Arthropoda</taxon>
        <taxon>Hexapoda</taxon>
        <taxon>Insecta</taxon>
        <taxon>Pterygota</taxon>
        <taxon>Neoptera</taxon>
        <taxon>Paraneoptera</taxon>
        <taxon>Hemiptera</taxon>
        <taxon>Heteroptera</taxon>
        <taxon>Panheteroptera</taxon>
        <taxon>Cimicomorpha</taxon>
        <taxon>Miridae</taxon>
        <taxon>Mirini</taxon>
        <taxon>Lygus</taxon>
    </lineage>
</organism>
<dbReference type="Gene3D" id="2.40.10.10">
    <property type="entry name" value="Trypsin-like serine proteases"/>
    <property type="match status" value="1"/>
</dbReference>
<accession>A0A0A9Z7N2</accession>
<sequence>TVFFLPGECYQKFDGYSLENYTEDATILCTVSLPYRPYQGEVTSGGGDSGGPVTCDNLYVGLVSTSWYRGQGEYPYEYDPKVGYDSRMSTAFSVYENSIEYRTEFSYRIFELYSS</sequence>
<gene>
    <name evidence="1" type="primary">VDAC6</name>
    <name evidence="1" type="ORF">CM83_1783</name>
</gene>
<dbReference type="SUPFAM" id="SSF50494">
    <property type="entry name" value="Trypsin-like serine proteases"/>
    <property type="match status" value="1"/>
</dbReference>
<proteinExistence type="predicted"/>
<dbReference type="AlphaFoldDB" id="A0A0A9Z7N2"/>
<reference evidence="1" key="2">
    <citation type="submission" date="2014-07" db="EMBL/GenBank/DDBJ databases">
        <authorList>
            <person name="Hull J."/>
        </authorList>
    </citation>
    <scope>NUCLEOTIDE SEQUENCE</scope>
</reference>
<dbReference type="EMBL" id="GBHO01005804">
    <property type="protein sequence ID" value="JAG37800.1"/>
    <property type="molecule type" value="Transcribed_RNA"/>
</dbReference>
<dbReference type="InterPro" id="IPR009003">
    <property type="entry name" value="Peptidase_S1_PA"/>
</dbReference>